<gene>
    <name evidence="3" type="ORF">DPPLL_35180</name>
</gene>
<dbReference type="PANTHER" id="PTHR42966">
    <property type="entry name" value="N-ACETYLNEURAMINATE SYNTHASE"/>
    <property type="match status" value="1"/>
</dbReference>
<sequence length="510" mass="58294">MKPFTFENLFVLDLANNHQGELEHGLSVIEKHGEVVKKHGVRAGLKFQFRQLDTFIHPDFKERKDINHIPRFVETALSLDDYEELVDAVHRQGMVSICTPFDEESVDIILEMGIEVIKVASCSASDWPLLRKIAQTNRPVIISTGGLSMSKIDRLVSYFEYEKAHFALMHCVALYPTPPEKTELNQIDLLKNRFPSLTIGFSTHEHPDNLVNVGIAYGKGARIFERHVGFETDRHKLNKYSSTPEQVDRWITAWQQAQAICGGDYRVPADPAETASLRSLMRGVYARQNISAGETIEQGQVFFAMPLQEGQLTSGDFVGGITAARDYQAGVPLDGSLANLEPRDQDRIFQIMLQVKGILNQARIFIGRESAIEISHHYGLEHFREFGAVIITCINRSYCKKLIVMLPRQKHPYHFHKKKEETFQLLWGDVEIELAGKRTKLEPGDIFTVLGGEWHKFHTLDGCVFEEVSTTHFDNDSFYEDERIAKLPREQRKTQLDNWESVTRDVIRTR</sequence>
<dbReference type="EMBL" id="AP025516">
    <property type="protein sequence ID" value="BDD89153.1"/>
    <property type="molecule type" value="Genomic_DNA"/>
</dbReference>
<evidence type="ECO:0000313" key="4">
    <source>
        <dbReference type="Proteomes" id="UP000830055"/>
    </source>
</evidence>
<evidence type="ECO:0008006" key="5">
    <source>
        <dbReference type="Google" id="ProtNLM"/>
    </source>
</evidence>
<dbReference type="Gene3D" id="3.20.20.70">
    <property type="entry name" value="Aldolase class I"/>
    <property type="match status" value="1"/>
</dbReference>
<dbReference type="PANTHER" id="PTHR42966:SF1">
    <property type="entry name" value="SIALIC ACID SYNTHASE"/>
    <property type="match status" value="1"/>
</dbReference>
<proteinExistence type="predicted"/>
<dbReference type="InterPro" id="IPR013785">
    <property type="entry name" value="Aldolase_TIM"/>
</dbReference>
<feature type="domain" description="Cupin type-2" evidence="2">
    <location>
        <begin position="403"/>
        <end position="458"/>
    </location>
</feature>
<dbReference type="SUPFAM" id="SSF51182">
    <property type="entry name" value="RmlC-like cupins"/>
    <property type="match status" value="1"/>
</dbReference>
<name>A0ABN6M8F7_9BACT</name>
<evidence type="ECO:0000259" key="1">
    <source>
        <dbReference type="Pfam" id="PF03102"/>
    </source>
</evidence>
<dbReference type="Proteomes" id="UP000830055">
    <property type="component" value="Chromosome"/>
</dbReference>
<evidence type="ECO:0000259" key="2">
    <source>
        <dbReference type="Pfam" id="PF07883"/>
    </source>
</evidence>
<dbReference type="InterPro" id="IPR011051">
    <property type="entry name" value="RmlC_Cupin_sf"/>
</dbReference>
<dbReference type="InterPro" id="IPR013132">
    <property type="entry name" value="PseI/NeuA/B-like_N"/>
</dbReference>
<dbReference type="SUPFAM" id="SSF51569">
    <property type="entry name" value="Aldolase"/>
    <property type="match status" value="1"/>
</dbReference>
<dbReference type="Pfam" id="PF07883">
    <property type="entry name" value="Cupin_2"/>
    <property type="match status" value="1"/>
</dbReference>
<protein>
    <recommendedName>
        <fullName evidence="5">Sialic acid synthase</fullName>
    </recommendedName>
</protein>
<accession>A0ABN6M8F7</accession>
<dbReference type="InterPro" id="IPR013096">
    <property type="entry name" value="Cupin_2"/>
</dbReference>
<dbReference type="Pfam" id="PF03102">
    <property type="entry name" value="NeuB"/>
    <property type="match status" value="1"/>
</dbReference>
<dbReference type="RefSeq" id="WP_284152469.1">
    <property type="nucleotide sequence ID" value="NZ_AP025516.1"/>
</dbReference>
<dbReference type="Gene3D" id="2.60.120.10">
    <property type="entry name" value="Jelly Rolls"/>
    <property type="match status" value="1"/>
</dbReference>
<keyword evidence="4" id="KW-1185">Reference proteome</keyword>
<dbReference type="InterPro" id="IPR014710">
    <property type="entry name" value="RmlC-like_jellyroll"/>
</dbReference>
<feature type="domain" description="PseI/NeuA/B-like" evidence="1">
    <location>
        <begin position="45"/>
        <end position="262"/>
    </location>
</feature>
<evidence type="ECO:0000313" key="3">
    <source>
        <dbReference type="EMBL" id="BDD89153.1"/>
    </source>
</evidence>
<dbReference type="InterPro" id="IPR051690">
    <property type="entry name" value="PseI-like"/>
</dbReference>
<dbReference type="Gene3D" id="3.90.1210.10">
    <property type="entry name" value="Antifreeze-like/N-acetylneuraminic acid synthase C-terminal domain"/>
    <property type="match status" value="1"/>
</dbReference>
<organism evidence="3 4">
    <name type="scientific">Desulfofustis limnaeus</name>
    <dbReference type="NCBI Taxonomy" id="2740163"/>
    <lineage>
        <taxon>Bacteria</taxon>
        <taxon>Pseudomonadati</taxon>
        <taxon>Thermodesulfobacteriota</taxon>
        <taxon>Desulfobulbia</taxon>
        <taxon>Desulfobulbales</taxon>
        <taxon>Desulfocapsaceae</taxon>
        <taxon>Desulfofustis</taxon>
    </lineage>
</organism>
<reference evidence="3 4" key="1">
    <citation type="submission" date="2022-01" db="EMBL/GenBank/DDBJ databases">
        <title>Desulfofustis limnae sp. nov., a novel mesophilic sulfate-reducing bacterium isolated from marsh soil.</title>
        <authorList>
            <person name="Watanabe M."/>
            <person name="Takahashi A."/>
            <person name="Kojima H."/>
            <person name="Fukui M."/>
        </authorList>
    </citation>
    <scope>NUCLEOTIDE SEQUENCE [LARGE SCALE GENOMIC DNA]</scope>
    <source>
        <strain evidence="3 4">PPLL</strain>
    </source>
</reference>